<dbReference type="EMBL" id="FWDM01000009">
    <property type="protein sequence ID" value="SLM11044.1"/>
    <property type="molecule type" value="Genomic_DNA"/>
</dbReference>
<sequence>MLIDFTLENYLSFKDKATISLVVPGWKEPEHTRYVLEVERGKYALSPFAAIYGQNAAGKSNVIKALMDFVNLVLYSHTLGIDAPIPSYKPYKLDISRQSAPILFETEFIAEGIRYLLNVIFDRNSILQEELVYYPQGRRALLYSRKKGESIRFGTGFKGTKKGLEQFLRPNALFLSTAVNLSNEQLRPVYKYFQTKYRFHVAMDSSEHPIMGTTLTLLAEDPIKREGYKKAILSFLNAADISVKDVVIRKDETLIKNIVFPPDIPQQVKDKFIENLVNRPFLGHTLYKGAESMGENVLFDLGKEESGGTIKMYELAGEVIESLKSGGVLLIDEFSSGLHPQLCEFIVGLFRDRSINTKGAQLIVTSHDTNLMARDDIYRDELWLVDRDSHGTSELYSINDFSKDEVRKGTNLEKWYLDGRFKAVPSIDPSAFKLEVSD</sequence>
<dbReference type="GO" id="GO:0005524">
    <property type="term" value="F:ATP binding"/>
    <property type="evidence" value="ECO:0007669"/>
    <property type="project" value="InterPro"/>
</dbReference>
<reference evidence="2" key="1">
    <citation type="submission" date="2017-02" db="EMBL/GenBank/DDBJ databases">
        <authorList>
            <person name="Regsiter A."/>
            <person name="William W."/>
        </authorList>
    </citation>
    <scope>NUCLEOTIDE SEQUENCE</scope>
    <source>
        <strain evidence="2">Bib</strain>
    </source>
</reference>
<proteinExistence type="predicted"/>
<protein>
    <recommendedName>
        <fullName evidence="1">ATPase AAA-type core domain-containing protein</fullName>
    </recommendedName>
</protein>
<gene>
    <name evidence="2" type="ORF">SPIROBIBN47_170013</name>
</gene>
<dbReference type="SUPFAM" id="SSF52540">
    <property type="entry name" value="P-loop containing nucleoside triphosphate hydrolases"/>
    <property type="match status" value="1"/>
</dbReference>
<dbReference type="PANTHER" id="PTHR40396:SF1">
    <property type="entry name" value="ATPASE AAA-TYPE CORE DOMAIN-CONTAINING PROTEIN"/>
    <property type="match status" value="1"/>
</dbReference>
<organism evidence="2">
    <name type="scientific">uncultured spirochete</name>
    <dbReference type="NCBI Taxonomy" id="156406"/>
    <lineage>
        <taxon>Bacteria</taxon>
        <taxon>Pseudomonadati</taxon>
        <taxon>Spirochaetota</taxon>
        <taxon>Spirochaetia</taxon>
        <taxon>Spirochaetales</taxon>
        <taxon>environmental samples</taxon>
    </lineage>
</organism>
<evidence type="ECO:0000259" key="1">
    <source>
        <dbReference type="Pfam" id="PF13304"/>
    </source>
</evidence>
<dbReference type="GO" id="GO:0016887">
    <property type="term" value="F:ATP hydrolysis activity"/>
    <property type="evidence" value="ECO:0007669"/>
    <property type="project" value="InterPro"/>
</dbReference>
<dbReference type="Gene3D" id="3.40.50.300">
    <property type="entry name" value="P-loop containing nucleotide triphosphate hydrolases"/>
    <property type="match status" value="2"/>
</dbReference>
<dbReference type="InterPro" id="IPR027417">
    <property type="entry name" value="P-loop_NTPase"/>
</dbReference>
<dbReference type="AlphaFoldDB" id="A0A3P3XHU0"/>
<evidence type="ECO:0000313" key="2">
    <source>
        <dbReference type="EMBL" id="SLM11044.1"/>
    </source>
</evidence>
<accession>A0A3P3XHU0</accession>
<name>A0A3P3XHU0_9SPIR</name>
<dbReference type="PANTHER" id="PTHR40396">
    <property type="entry name" value="ATPASE-LIKE PROTEIN"/>
    <property type="match status" value="1"/>
</dbReference>
<feature type="domain" description="ATPase AAA-type core" evidence="1">
    <location>
        <begin position="48"/>
        <end position="373"/>
    </location>
</feature>
<dbReference type="InterPro" id="IPR003959">
    <property type="entry name" value="ATPase_AAA_core"/>
</dbReference>
<dbReference type="Pfam" id="PF13304">
    <property type="entry name" value="AAA_21"/>
    <property type="match status" value="1"/>
</dbReference>